<dbReference type="Proteomes" id="UP001344447">
    <property type="component" value="Unassembled WGS sequence"/>
</dbReference>
<protein>
    <submittedName>
        <fullName evidence="3">Uncharacterized protein</fullName>
    </submittedName>
</protein>
<reference evidence="3 4" key="1">
    <citation type="submission" date="2023-11" db="EMBL/GenBank/DDBJ databases">
        <title>Dfirmibasis_genome.</title>
        <authorList>
            <person name="Edelbroek B."/>
            <person name="Kjellin J."/>
            <person name="Jerlstrom-Hultqvist J."/>
            <person name="Soderbom F."/>
        </authorList>
    </citation>
    <scope>NUCLEOTIDE SEQUENCE [LARGE SCALE GENOMIC DNA]</scope>
    <source>
        <strain evidence="3 4">TNS-C-14</strain>
    </source>
</reference>
<feature type="signal peptide" evidence="2">
    <location>
        <begin position="1"/>
        <end position="21"/>
    </location>
</feature>
<feature type="chain" id="PRO_5043015764" evidence="2">
    <location>
        <begin position="22"/>
        <end position="140"/>
    </location>
</feature>
<keyword evidence="1" id="KW-1133">Transmembrane helix</keyword>
<comment type="caution">
    <text evidence="3">The sequence shown here is derived from an EMBL/GenBank/DDBJ whole genome shotgun (WGS) entry which is preliminary data.</text>
</comment>
<evidence type="ECO:0000313" key="4">
    <source>
        <dbReference type="Proteomes" id="UP001344447"/>
    </source>
</evidence>
<feature type="transmembrane region" description="Helical" evidence="1">
    <location>
        <begin position="119"/>
        <end position="139"/>
    </location>
</feature>
<dbReference type="EMBL" id="JAVFKY010000003">
    <property type="protein sequence ID" value="KAK5579434.1"/>
    <property type="molecule type" value="Genomic_DNA"/>
</dbReference>
<keyword evidence="1" id="KW-0812">Transmembrane</keyword>
<proteinExistence type="predicted"/>
<keyword evidence="1" id="KW-0472">Membrane</keyword>
<keyword evidence="2" id="KW-0732">Signal</keyword>
<evidence type="ECO:0000313" key="3">
    <source>
        <dbReference type="EMBL" id="KAK5579434.1"/>
    </source>
</evidence>
<dbReference type="AlphaFoldDB" id="A0AAN7TTR9"/>
<evidence type="ECO:0000256" key="2">
    <source>
        <dbReference type="SAM" id="SignalP"/>
    </source>
</evidence>
<gene>
    <name evidence="3" type="ORF">RB653_009117</name>
</gene>
<evidence type="ECO:0000256" key="1">
    <source>
        <dbReference type="SAM" id="Phobius"/>
    </source>
</evidence>
<accession>A0AAN7TTR9</accession>
<name>A0AAN7TTR9_9MYCE</name>
<sequence>MKSNVFIILIIVIIFIIKSKGQQQSSSGIDDDSKCYGETLETCITSGACCIWCGSPKDANVTKTTGVCFYQSSLTNCPSDVLTYTGDKCKEYNSASCTCSLRNTTNNGSSSSPSSLPPINYGLVFFSIVLIMSPCIFNFF</sequence>
<keyword evidence="4" id="KW-1185">Reference proteome</keyword>
<organism evidence="3 4">
    <name type="scientific">Dictyostelium firmibasis</name>
    <dbReference type="NCBI Taxonomy" id="79012"/>
    <lineage>
        <taxon>Eukaryota</taxon>
        <taxon>Amoebozoa</taxon>
        <taxon>Evosea</taxon>
        <taxon>Eumycetozoa</taxon>
        <taxon>Dictyostelia</taxon>
        <taxon>Dictyosteliales</taxon>
        <taxon>Dictyosteliaceae</taxon>
        <taxon>Dictyostelium</taxon>
    </lineage>
</organism>